<evidence type="ECO:0000313" key="6">
    <source>
        <dbReference type="EMBL" id="TCP42050.1"/>
    </source>
</evidence>
<sequence length="344" mass="37427">MPKGLWQDSELTQLLNGYTSTFLLGATMKLRLLEAIGDSTVTTAELASITSTHAPTLTRVLRALAALEILIEERPDTYRLAARGRLLLPDTPGSVHELATYLVDDWTWGAWPALDQAIRTGKLASEFAADTGWQDIDWTDSSEMRDSVDRLMIEHTRAIAPIIVDSYDFGPFSTVVDIGGGSGPFVATALAAHSHLRGILLDREDGVRHAPQVLAEAGVADRCEIRTGDFFESLPSGDLYFCKSVIFNWPEDERVAMILANCRKSMLTEHGRLLLVEQMLPAAVDGSIPPSVYLDDVGSVVNLGGRLRTEPEYRALLDSAGFTLTVHPLPTAPDGFVLLEAAPA</sequence>
<dbReference type="PANTHER" id="PTHR43712">
    <property type="entry name" value="PUTATIVE (AFU_ORTHOLOGUE AFUA_4G14580)-RELATED"/>
    <property type="match status" value="1"/>
</dbReference>
<dbReference type="InterPro" id="IPR012967">
    <property type="entry name" value="COMT_dimerisation"/>
</dbReference>
<evidence type="ECO:0000259" key="4">
    <source>
        <dbReference type="Pfam" id="PF00891"/>
    </source>
</evidence>
<dbReference type="EMBL" id="SLXQ01000024">
    <property type="protein sequence ID" value="TCP42050.1"/>
    <property type="molecule type" value="Genomic_DNA"/>
</dbReference>
<name>A0A4R2Q0Q1_9PSEU</name>
<proteinExistence type="predicted"/>
<dbReference type="InterPro" id="IPR029063">
    <property type="entry name" value="SAM-dependent_MTases_sf"/>
</dbReference>
<dbReference type="PROSITE" id="PS51683">
    <property type="entry name" value="SAM_OMT_II"/>
    <property type="match status" value="1"/>
</dbReference>
<gene>
    <name evidence="6" type="ORF">EV191_12416</name>
</gene>
<dbReference type="InterPro" id="IPR016461">
    <property type="entry name" value="COMT-like"/>
</dbReference>
<dbReference type="InterPro" id="IPR036390">
    <property type="entry name" value="WH_DNA-bd_sf"/>
</dbReference>
<evidence type="ECO:0000259" key="5">
    <source>
        <dbReference type="Pfam" id="PF08100"/>
    </source>
</evidence>
<organism evidence="6 7">
    <name type="scientific">Tamaricihabitans halophyticus</name>
    <dbReference type="NCBI Taxonomy" id="1262583"/>
    <lineage>
        <taxon>Bacteria</taxon>
        <taxon>Bacillati</taxon>
        <taxon>Actinomycetota</taxon>
        <taxon>Actinomycetes</taxon>
        <taxon>Pseudonocardiales</taxon>
        <taxon>Pseudonocardiaceae</taxon>
        <taxon>Tamaricihabitans</taxon>
    </lineage>
</organism>
<dbReference type="RefSeq" id="WP_132880911.1">
    <property type="nucleotide sequence ID" value="NZ_SLXQ01000024.1"/>
</dbReference>
<dbReference type="InterPro" id="IPR001077">
    <property type="entry name" value="COMT_C"/>
</dbReference>
<dbReference type="Pfam" id="PF08100">
    <property type="entry name" value="Dimerisation"/>
    <property type="match status" value="1"/>
</dbReference>
<comment type="caution">
    <text evidence="6">The sequence shown here is derived from an EMBL/GenBank/DDBJ whole genome shotgun (WGS) entry which is preliminary data.</text>
</comment>
<reference evidence="6 7" key="1">
    <citation type="submission" date="2019-03" db="EMBL/GenBank/DDBJ databases">
        <title>Genomic Encyclopedia of Type Strains, Phase IV (KMG-IV): sequencing the most valuable type-strain genomes for metagenomic binning, comparative biology and taxonomic classification.</title>
        <authorList>
            <person name="Goeker M."/>
        </authorList>
    </citation>
    <scope>NUCLEOTIDE SEQUENCE [LARGE SCALE GENOMIC DNA]</scope>
    <source>
        <strain evidence="6 7">DSM 45765</strain>
    </source>
</reference>
<dbReference type="Gene3D" id="1.10.287.1350">
    <property type="match status" value="1"/>
</dbReference>
<evidence type="ECO:0000313" key="7">
    <source>
        <dbReference type="Proteomes" id="UP000294911"/>
    </source>
</evidence>
<dbReference type="GO" id="GO:0046983">
    <property type="term" value="F:protein dimerization activity"/>
    <property type="evidence" value="ECO:0007669"/>
    <property type="project" value="InterPro"/>
</dbReference>
<dbReference type="PANTHER" id="PTHR43712:SF2">
    <property type="entry name" value="O-METHYLTRANSFERASE CICE"/>
    <property type="match status" value="1"/>
</dbReference>
<protein>
    <submittedName>
        <fullName evidence="6">O-methyltransferase</fullName>
    </submittedName>
</protein>
<feature type="domain" description="O-methyltransferase dimerisation" evidence="5">
    <location>
        <begin position="13"/>
        <end position="89"/>
    </location>
</feature>
<keyword evidence="3" id="KW-0949">S-adenosyl-L-methionine</keyword>
<feature type="domain" description="O-methyltransferase C-terminal" evidence="4">
    <location>
        <begin position="111"/>
        <end position="322"/>
    </location>
</feature>
<dbReference type="Proteomes" id="UP000294911">
    <property type="component" value="Unassembled WGS sequence"/>
</dbReference>
<evidence type="ECO:0000256" key="2">
    <source>
        <dbReference type="ARBA" id="ARBA00022679"/>
    </source>
</evidence>
<dbReference type="GO" id="GO:0008171">
    <property type="term" value="F:O-methyltransferase activity"/>
    <property type="evidence" value="ECO:0007669"/>
    <property type="project" value="InterPro"/>
</dbReference>
<dbReference type="GO" id="GO:0032259">
    <property type="term" value="P:methylation"/>
    <property type="evidence" value="ECO:0007669"/>
    <property type="project" value="UniProtKB-KW"/>
</dbReference>
<accession>A0A4R2Q0Q1</accession>
<keyword evidence="1 6" id="KW-0489">Methyltransferase</keyword>
<keyword evidence="2 6" id="KW-0808">Transferase</keyword>
<dbReference type="CDD" id="cd02440">
    <property type="entry name" value="AdoMet_MTases"/>
    <property type="match status" value="1"/>
</dbReference>
<dbReference type="AlphaFoldDB" id="A0A4R2Q0Q1"/>
<dbReference type="Gene3D" id="1.10.10.10">
    <property type="entry name" value="Winged helix-like DNA-binding domain superfamily/Winged helix DNA-binding domain"/>
    <property type="match status" value="1"/>
</dbReference>
<dbReference type="Gene3D" id="3.40.50.150">
    <property type="entry name" value="Vaccinia Virus protein VP39"/>
    <property type="match status" value="1"/>
</dbReference>
<evidence type="ECO:0000256" key="1">
    <source>
        <dbReference type="ARBA" id="ARBA00022603"/>
    </source>
</evidence>
<dbReference type="PIRSF" id="PIRSF005739">
    <property type="entry name" value="O-mtase"/>
    <property type="match status" value="1"/>
</dbReference>
<dbReference type="Pfam" id="PF00891">
    <property type="entry name" value="Methyltransf_2"/>
    <property type="match status" value="1"/>
</dbReference>
<dbReference type="OrthoDB" id="3804952at2"/>
<dbReference type="SUPFAM" id="SSF46785">
    <property type="entry name" value="Winged helix' DNA-binding domain"/>
    <property type="match status" value="1"/>
</dbReference>
<keyword evidence="7" id="KW-1185">Reference proteome</keyword>
<dbReference type="SUPFAM" id="SSF53335">
    <property type="entry name" value="S-adenosyl-L-methionine-dependent methyltransferases"/>
    <property type="match status" value="1"/>
</dbReference>
<evidence type="ECO:0000256" key="3">
    <source>
        <dbReference type="ARBA" id="ARBA00022691"/>
    </source>
</evidence>
<dbReference type="InterPro" id="IPR036388">
    <property type="entry name" value="WH-like_DNA-bd_sf"/>
</dbReference>